<dbReference type="Gene3D" id="3.40.50.2300">
    <property type="match status" value="1"/>
</dbReference>
<dbReference type="PROSITE" id="PS50110">
    <property type="entry name" value="RESPONSE_REGULATORY"/>
    <property type="match status" value="1"/>
</dbReference>
<evidence type="ECO:0000313" key="8">
    <source>
        <dbReference type="Proteomes" id="UP000054908"/>
    </source>
</evidence>
<dbReference type="NCBIfam" id="TIGR00254">
    <property type="entry name" value="GGDEF"/>
    <property type="match status" value="1"/>
</dbReference>
<dbReference type="GO" id="GO:0071111">
    <property type="term" value="F:cyclic-guanylate-specific phosphodiesterase activity"/>
    <property type="evidence" value="ECO:0007669"/>
    <property type="project" value="UniProtKB-EC"/>
</dbReference>
<reference evidence="7 8" key="1">
    <citation type="submission" date="2015-11" db="EMBL/GenBank/DDBJ databases">
        <title>Genomic analysis of 38 Legionella species identifies large and diverse effector repertoires.</title>
        <authorList>
            <person name="Burstein D."/>
            <person name="Amaro F."/>
            <person name="Zusman T."/>
            <person name="Lifshitz Z."/>
            <person name="Cohen O."/>
            <person name="Gilbert J.A."/>
            <person name="Pupko T."/>
            <person name="Shuman H.A."/>
            <person name="Segal G."/>
        </authorList>
    </citation>
    <scope>NUCLEOTIDE SEQUENCE [LARGE SCALE GENOMIC DNA]</scope>
    <source>
        <strain evidence="7 8">PX-1-G2-E2</strain>
    </source>
</reference>
<dbReference type="PROSITE" id="PS50883">
    <property type="entry name" value="EAL"/>
    <property type="match status" value="1"/>
</dbReference>
<dbReference type="FunFam" id="3.20.20.450:FF:000001">
    <property type="entry name" value="Cyclic di-GMP phosphodiesterase yahA"/>
    <property type="match status" value="1"/>
</dbReference>
<dbReference type="PANTHER" id="PTHR44757">
    <property type="entry name" value="DIGUANYLATE CYCLASE DGCP"/>
    <property type="match status" value="1"/>
</dbReference>
<dbReference type="SUPFAM" id="SSF141868">
    <property type="entry name" value="EAL domain-like"/>
    <property type="match status" value="1"/>
</dbReference>
<sequence length="747" mass="85924">MSEDLRIIVIDDNPAIHQDFKKVLTASGHSQAFEQLDEELFGKNNSMSQNNLLPNFEIDSAEQGHEGVEKIKYALEQGKPYALAFVDIRMPPGWDGLETIMRIWEIDKDIQIVICTAYSDYSWEETVQKLGVSDNLLILKKPFDKIAVRQLACVLTRKWLLARESKNHTELLHRIVNERTESLQQSLSLLRATIESSTNGILVVDLSEKIVDYNQQFIKIWNVPRSILESKDANLLFAFMLNKLQKPKEYLELINRLYDHIDDPSLILLQFKKKEKIIECYSQPHQVNTTTVGRVWSFHDITERAFLELKLEHQATHDSLTDLPNRVLLIDRIQQSIASAIRRKKRFAIFFLDLDRFKLINDSLSHKVGDELLLAVSKRLLAVLRKEDTLARLGGDEFVMIIPELANNESVVNVAQKVLTSFNQPFYIAGREIPISTSIGISLYPSDGKKINTLLRNADLAMYNAKEQGGNQFKFYIPKLNQDLGKRLQQEAELRRAIANHEFFLLYQPQFDMEENYLVGVEALLRWQHPQKGTILPLDFIPIAEETGLIVPIGEWVIQQVCEQLSSWKKNNLPLVRISINVTTQQLKQTHFATTLESYLKQYDVDPQYLELEITENVIITHIEIQQMIQQIKKLGVQIVLDDFGTGNSSLNYLKKLHFDRLKIDQSFVQNISKSRSDEVIIEAIIAMARSFNFQVLAEGVETQKQINFLKEKNCDGIQGFFLSKPVPPDKITKILNKKASGNRERL</sequence>
<dbReference type="GO" id="GO:0000160">
    <property type="term" value="P:phosphorelay signal transduction system"/>
    <property type="evidence" value="ECO:0007669"/>
    <property type="project" value="InterPro"/>
</dbReference>
<proteinExistence type="predicted"/>
<dbReference type="EMBL" id="LNYL01000003">
    <property type="protein sequence ID" value="KTD31813.1"/>
    <property type="molecule type" value="Genomic_DNA"/>
</dbReference>
<dbReference type="InterPro" id="IPR035919">
    <property type="entry name" value="EAL_sf"/>
</dbReference>
<name>A0A0W0WHN2_9GAMM</name>
<feature type="domain" description="EAL" evidence="5">
    <location>
        <begin position="487"/>
        <end position="740"/>
    </location>
</feature>
<dbReference type="OrthoDB" id="9804951at2"/>
<dbReference type="PROSITE" id="PS50887">
    <property type="entry name" value="GGDEF"/>
    <property type="match status" value="1"/>
</dbReference>
<dbReference type="EC" id="3.1.4.52" evidence="1"/>
<dbReference type="InterPro" id="IPR043128">
    <property type="entry name" value="Rev_trsase/Diguanyl_cyclase"/>
</dbReference>
<dbReference type="AlphaFoldDB" id="A0A0W0WHN2"/>
<accession>A0A0W0WHN2</accession>
<dbReference type="InterPro" id="IPR000160">
    <property type="entry name" value="GGDEF_dom"/>
</dbReference>
<evidence type="ECO:0000256" key="1">
    <source>
        <dbReference type="ARBA" id="ARBA00012282"/>
    </source>
</evidence>
<dbReference type="Pfam" id="PF00990">
    <property type="entry name" value="GGDEF"/>
    <property type="match status" value="1"/>
</dbReference>
<dbReference type="Pfam" id="PF00072">
    <property type="entry name" value="Response_reg"/>
    <property type="match status" value="1"/>
</dbReference>
<dbReference type="Pfam" id="PF00563">
    <property type="entry name" value="EAL"/>
    <property type="match status" value="1"/>
</dbReference>
<dbReference type="InterPro" id="IPR001789">
    <property type="entry name" value="Sig_transdc_resp-reg_receiver"/>
</dbReference>
<organism evidence="7 8">
    <name type="scientific">Legionella maceachernii</name>
    <dbReference type="NCBI Taxonomy" id="466"/>
    <lineage>
        <taxon>Bacteria</taxon>
        <taxon>Pseudomonadati</taxon>
        <taxon>Pseudomonadota</taxon>
        <taxon>Gammaproteobacteria</taxon>
        <taxon>Legionellales</taxon>
        <taxon>Legionellaceae</taxon>
        <taxon>Legionella</taxon>
    </lineage>
</organism>
<dbReference type="InterPro" id="IPR001633">
    <property type="entry name" value="EAL_dom"/>
</dbReference>
<dbReference type="InterPro" id="IPR052155">
    <property type="entry name" value="Biofilm_reg_signaling"/>
</dbReference>
<comment type="caution">
    <text evidence="7">The sequence shown here is derived from an EMBL/GenBank/DDBJ whole genome shotgun (WGS) entry which is preliminary data.</text>
</comment>
<dbReference type="InterPro" id="IPR035965">
    <property type="entry name" value="PAS-like_dom_sf"/>
</dbReference>
<dbReference type="SUPFAM" id="SSF55073">
    <property type="entry name" value="Nucleotide cyclase"/>
    <property type="match status" value="1"/>
</dbReference>
<evidence type="ECO:0000259" key="5">
    <source>
        <dbReference type="PROSITE" id="PS50883"/>
    </source>
</evidence>
<dbReference type="CDD" id="cd01948">
    <property type="entry name" value="EAL"/>
    <property type="match status" value="1"/>
</dbReference>
<dbReference type="PANTHER" id="PTHR44757:SF2">
    <property type="entry name" value="BIOFILM ARCHITECTURE MAINTENANCE PROTEIN MBAA"/>
    <property type="match status" value="1"/>
</dbReference>
<dbReference type="CDD" id="cd01949">
    <property type="entry name" value="GGDEF"/>
    <property type="match status" value="1"/>
</dbReference>
<feature type="domain" description="GGDEF" evidence="6">
    <location>
        <begin position="345"/>
        <end position="478"/>
    </location>
</feature>
<keyword evidence="2" id="KW-0973">c-di-GMP</keyword>
<dbReference type="RefSeq" id="WP_058450959.1">
    <property type="nucleotide sequence ID" value="NZ_CAAAIB010000006.1"/>
</dbReference>
<dbReference type="Proteomes" id="UP000054908">
    <property type="component" value="Unassembled WGS sequence"/>
</dbReference>
<evidence type="ECO:0000256" key="3">
    <source>
        <dbReference type="PROSITE-ProRule" id="PRU00169"/>
    </source>
</evidence>
<gene>
    <name evidence="7" type="ORF">Lmac_0117</name>
</gene>
<keyword evidence="3" id="KW-0597">Phosphoprotein</keyword>
<dbReference type="InterPro" id="IPR029787">
    <property type="entry name" value="Nucleotide_cyclase"/>
</dbReference>
<dbReference type="SUPFAM" id="SSF55785">
    <property type="entry name" value="PYP-like sensor domain (PAS domain)"/>
    <property type="match status" value="1"/>
</dbReference>
<feature type="domain" description="Response regulatory" evidence="4">
    <location>
        <begin position="6"/>
        <end position="156"/>
    </location>
</feature>
<dbReference type="Gene3D" id="3.30.70.270">
    <property type="match status" value="1"/>
</dbReference>
<keyword evidence="8" id="KW-1185">Reference proteome</keyword>
<dbReference type="SMART" id="SM00052">
    <property type="entry name" value="EAL"/>
    <property type="match status" value="1"/>
</dbReference>
<dbReference type="InterPro" id="IPR011006">
    <property type="entry name" value="CheY-like_superfamily"/>
</dbReference>
<dbReference type="Pfam" id="PF12860">
    <property type="entry name" value="PAS_7"/>
    <property type="match status" value="1"/>
</dbReference>
<evidence type="ECO:0000259" key="4">
    <source>
        <dbReference type="PROSITE" id="PS50110"/>
    </source>
</evidence>
<dbReference type="SUPFAM" id="SSF52172">
    <property type="entry name" value="CheY-like"/>
    <property type="match status" value="1"/>
</dbReference>
<evidence type="ECO:0000313" key="7">
    <source>
        <dbReference type="EMBL" id="KTD31813.1"/>
    </source>
</evidence>
<evidence type="ECO:0000256" key="2">
    <source>
        <dbReference type="ARBA" id="ARBA00022636"/>
    </source>
</evidence>
<dbReference type="Gene3D" id="3.30.450.20">
    <property type="entry name" value="PAS domain"/>
    <property type="match status" value="1"/>
</dbReference>
<evidence type="ECO:0000259" key="6">
    <source>
        <dbReference type="PROSITE" id="PS50887"/>
    </source>
</evidence>
<dbReference type="SMART" id="SM00267">
    <property type="entry name" value="GGDEF"/>
    <property type="match status" value="1"/>
</dbReference>
<dbReference type="PATRIC" id="fig|466.6.peg.122"/>
<feature type="modified residue" description="4-aspartylphosphate" evidence="3">
    <location>
        <position position="87"/>
    </location>
</feature>
<dbReference type="STRING" id="466.Lmac_0117"/>
<dbReference type="Gene3D" id="3.20.20.450">
    <property type="entry name" value="EAL domain"/>
    <property type="match status" value="1"/>
</dbReference>
<protein>
    <recommendedName>
        <fullName evidence="1">cyclic-guanylate-specific phosphodiesterase</fullName>
        <ecNumber evidence="1">3.1.4.52</ecNumber>
    </recommendedName>
</protein>